<dbReference type="GO" id="GO:0047570">
    <property type="term" value="F:3-oxoadipate enol-lactonase activity"/>
    <property type="evidence" value="ECO:0007669"/>
    <property type="project" value="UniProtKB-EC"/>
</dbReference>
<evidence type="ECO:0000313" key="2">
    <source>
        <dbReference type="EMBL" id="MBB6095850.1"/>
    </source>
</evidence>
<name>A0A841HUG7_9GAMM</name>
<dbReference type="PRINTS" id="PR00111">
    <property type="entry name" value="ABHYDROLASE"/>
</dbReference>
<dbReference type="RefSeq" id="WP_184335237.1">
    <property type="nucleotide sequence ID" value="NZ_JACHHZ010000006.1"/>
</dbReference>
<dbReference type="EC" id="3.1.1.24" evidence="2"/>
<protein>
    <submittedName>
        <fullName evidence="2">3-oxoadipate enol-lactonase</fullName>
        <ecNumber evidence="2">3.1.1.24</ecNumber>
    </submittedName>
</protein>
<dbReference type="InterPro" id="IPR000073">
    <property type="entry name" value="AB_hydrolase_1"/>
</dbReference>
<evidence type="ECO:0000259" key="1">
    <source>
        <dbReference type="Pfam" id="PF00561"/>
    </source>
</evidence>
<organism evidence="2 3">
    <name type="scientific">Povalibacter uvarum</name>
    <dbReference type="NCBI Taxonomy" id="732238"/>
    <lineage>
        <taxon>Bacteria</taxon>
        <taxon>Pseudomonadati</taxon>
        <taxon>Pseudomonadota</taxon>
        <taxon>Gammaproteobacteria</taxon>
        <taxon>Steroidobacterales</taxon>
        <taxon>Steroidobacteraceae</taxon>
        <taxon>Povalibacter</taxon>
    </lineage>
</organism>
<keyword evidence="3" id="KW-1185">Reference proteome</keyword>
<keyword evidence="2" id="KW-0378">Hydrolase</keyword>
<dbReference type="InterPro" id="IPR029058">
    <property type="entry name" value="AB_hydrolase_fold"/>
</dbReference>
<dbReference type="GO" id="GO:0042952">
    <property type="term" value="P:beta-ketoadipate pathway"/>
    <property type="evidence" value="ECO:0007669"/>
    <property type="project" value="InterPro"/>
</dbReference>
<reference evidence="2 3" key="1">
    <citation type="submission" date="2020-08" db="EMBL/GenBank/DDBJ databases">
        <title>Genomic Encyclopedia of Type Strains, Phase IV (KMG-IV): sequencing the most valuable type-strain genomes for metagenomic binning, comparative biology and taxonomic classification.</title>
        <authorList>
            <person name="Goeker M."/>
        </authorList>
    </citation>
    <scope>NUCLEOTIDE SEQUENCE [LARGE SCALE GENOMIC DNA]</scope>
    <source>
        <strain evidence="2 3">DSM 26723</strain>
    </source>
</reference>
<dbReference type="PANTHER" id="PTHR43433">
    <property type="entry name" value="HYDROLASE, ALPHA/BETA FOLD FAMILY PROTEIN"/>
    <property type="match status" value="1"/>
</dbReference>
<dbReference type="Proteomes" id="UP000588068">
    <property type="component" value="Unassembled WGS sequence"/>
</dbReference>
<evidence type="ECO:0000313" key="3">
    <source>
        <dbReference type="Proteomes" id="UP000588068"/>
    </source>
</evidence>
<sequence length="266" mass="28973">MKLIQSQDVQLRCDHTPRSGAPALLMINSLGTTLEMWDDQMSALQERFEVVRYDARGHGESTAGSHTTATIDDLARDALAILDACGIARAHLCGLSLGGMTAMYIAQKWPDRVLKAALCNTSPYMPPKDGWDSRIATAKKEGMAGLTEAVLGRWFTPEFRSAQPERVERVRQMLLNTSVQGYVACCTAIRDMDQRESIKSIRTTTLVIGGSKDPATPPSEAELIASSIPDAKLTLLDAAHLSNIEQADEFTQTLVEFLGGGETMTE</sequence>
<gene>
    <name evidence="2" type="ORF">HNQ60_004741</name>
</gene>
<dbReference type="Gene3D" id="3.40.50.1820">
    <property type="entry name" value="alpha/beta hydrolase"/>
    <property type="match status" value="1"/>
</dbReference>
<dbReference type="AlphaFoldDB" id="A0A841HUG7"/>
<comment type="caution">
    <text evidence="2">The sequence shown here is derived from an EMBL/GenBank/DDBJ whole genome shotgun (WGS) entry which is preliminary data.</text>
</comment>
<feature type="domain" description="AB hydrolase-1" evidence="1">
    <location>
        <begin position="22"/>
        <end position="245"/>
    </location>
</feature>
<proteinExistence type="predicted"/>
<dbReference type="InterPro" id="IPR026968">
    <property type="entry name" value="PcaD/CatD"/>
</dbReference>
<dbReference type="NCBIfam" id="TIGR02427">
    <property type="entry name" value="protocat_pcaD"/>
    <property type="match status" value="1"/>
</dbReference>
<dbReference type="InterPro" id="IPR050471">
    <property type="entry name" value="AB_hydrolase"/>
</dbReference>
<accession>A0A841HUG7</accession>
<dbReference type="SUPFAM" id="SSF53474">
    <property type="entry name" value="alpha/beta-Hydrolases"/>
    <property type="match status" value="1"/>
</dbReference>
<dbReference type="EMBL" id="JACHHZ010000006">
    <property type="protein sequence ID" value="MBB6095850.1"/>
    <property type="molecule type" value="Genomic_DNA"/>
</dbReference>
<dbReference type="PANTHER" id="PTHR43433:SF5">
    <property type="entry name" value="AB HYDROLASE-1 DOMAIN-CONTAINING PROTEIN"/>
    <property type="match status" value="1"/>
</dbReference>
<dbReference type="Pfam" id="PF00561">
    <property type="entry name" value="Abhydrolase_1"/>
    <property type="match status" value="1"/>
</dbReference>